<keyword evidence="1" id="KW-0472">Membrane</keyword>
<evidence type="ECO:0000313" key="3">
    <source>
        <dbReference type="Proteomes" id="UP001201812"/>
    </source>
</evidence>
<sequence length="378" mass="43218">MSQDHSLKLGQCNGISCKTSMELNNSDDLEESSNVKERLQKTELLEMKLKIQLYFCAFAVVLIIAVYLLIWYFTECWALPFQESPCKQPRDLPLMATNRNTLAEAVDDFPYENQNWTVTFPGGKDTSSSSVYSFPAVCGFVCIRGIEKRRRTPQGCREGGTCTNTRLKKLKKRIPLLYIATFICIMAEVALFFVLLAAQYYSGSSPVFAVKCNSTVHNNCRITEAFTDYHSFSTKLNSSLHKSCIGLKNSLSSPILEVRQMAWHYESKGIVTAVEHHLSVKQYYVDRRTMPRKIGNLLPNPELFLIRLPFLFMVIVCFPVWALAEGSIWQVFKCFQVDHSNNNFGTEDDSSYLCRVYFAFFSLFHSDYSHPSQTKIVE</sequence>
<reference evidence="2" key="1">
    <citation type="submission" date="2022-01" db="EMBL/GenBank/DDBJ databases">
        <title>Genome Sequence Resource for Two Populations of Ditylenchus destructor, the Migratory Endoparasitic Phytonematode.</title>
        <authorList>
            <person name="Zhang H."/>
            <person name="Lin R."/>
            <person name="Xie B."/>
        </authorList>
    </citation>
    <scope>NUCLEOTIDE SEQUENCE</scope>
    <source>
        <strain evidence="2">BazhouSP</strain>
    </source>
</reference>
<gene>
    <name evidence="2" type="ORF">DdX_11293</name>
</gene>
<keyword evidence="3" id="KW-1185">Reference proteome</keyword>
<protein>
    <submittedName>
        <fullName evidence="2">Uncharacterized protein</fullName>
    </submittedName>
</protein>
<comment type="caution">
    <text evidence="2">The sequence shown here is derived from an EMBL/GenBank/DDBJ whole genome shotgun (WGS) entry which is preliminary data.</text>
</comment>
<organism evidence="2 3">
    <name type="scientific">Ditylenchus destructor</name>
    <dbReference type="NCBI Taxonomy" id="166010"/>
    <lineage>
        <taxon>Eukaryota</taxon>
        <taxon>Metazoa</taxon>
        <taxon>Ecdysozoa</taxon>
        <taxon>Nematoda</taxon>
        <taxon>Chromadorea</taxon>
        <taxon>Rhabditida</taxon>
        <taxon>Tylenchina</taxon>
        <taxon>Tylenchomorpha</taxon>
        <taxon>Sphaerularioidea</taxon>
        <taxon>Anguinidae</taxon>
        <taxon>Anguininae</taxon>
        <taxon>Ditylenchus</taxon>
    </lineage>
</organism>
<feature type="transmembrane region" description="Helical" evidence="1">
    <location>
        <begin position="176"/>
        <end position="201"/>
    </location>
</feature>
<keyword evidence="1" id="KW-1133">Transmembrane helix</keyword>
<dbReference type="EMBL" id="JAKKPZ010000030">
    <property type="protein sequence ID" value="KAI1709505.1"/>
    <property type="molecule type" value="Genomic_DNA"/>
</dbReference>
<dbReference type="AlphaFoldDB" id="A0AAD4QYE1"/>
<feature type="transmembrane region" description="Helical" evidence="1">
    <location>
        <begin position="304"/>
        <end position="324"/>
    </location>
</feature>
<accession>A0AAD4QYE1</accession>
<evidence type="ECO:0000256" key="1">
    <source>
        <dbReference type="SAM" id="Phobius"/>
    </source>
</evidence>
<proteinExistence type="predicted"/>
<keyword evidence="1" id="KW-0812">Transmembrane</keyword>
<feature type="transmembrane region" description="Helical" evidence="1">
    <location>
        <begin position="51"/>
        <end position="73"/>
    </location>
</feature>
<name>A0AAD4QYE1_9BILA</name>
<evidence type="ECO:0000313" key="2">
    <source>
        <dbReference type="EMBL" id="KAI1709505.1"/>
    </source>
</evidence>
<dbReference type="Proteomes" id="UP001201812">
    <property type="component" value="Unassembled WGS sequence"/>
</dbReference>